<sequence length="157" mass="17853">MLILIAALGFSIINLPEAVWTWISPSWLWLCALICTPICGLMYIAFCRNAWRKLSKPTTAPSNDVYTLTDDGSLRALMVSGEEIYSPAVNLHKSSLLLPWGLNLNVERTARKWYQPYYEHVRWVLKGECSEADYRRLCRAIIFAQGAGQTRNNINVS</sequence>
<keyword evidence="1" id="KW-0812">Transmembrane</keyword>
<dbReference type="AlphaFoldDB" id="A0AAW7Z2V6"/>
<accession>A0AAW7Z2V6</accession>
<keyword evidence="1" id="KW-1133">Transmembrane helix</keyword>
<dbReference type="EMBL" id="JAUOQI010000006">
    <property type="protein sequence ID" value="MDO6577719.1"/>
    <property type="molecule type" value="Genomic_DNA"/>
</dbReference>
<evidence type="ECO:0000256" key="1">
    <source>
        <dbReference type="SAM" id="Phobius"/>
    </source>
</evidence>
<keyword evidence="1" id="KW-0472">Membrane</keyword>
<dbReference type="EMBL" id="CP013926">
    <property type="protein sequence ID" value="AMJ75039.1"/>
    <property type="molecule type" value="Genomic_DNA"/>
</dbReference>
<dbReference type="Proteomes" id="UP001170717">
    <property type="component" value="Unassembled WGS sequence"/>
</dbReference>
<name>A0AAW7Z2V6_9ALTE</name>
<evidence type="ECO:0000313" key="4">
    <source>
        <dbReference type="Proteomes" id="UP000056750"/>
    </source>
</evidence>
<dbReference type="Proteomes" id="UP000056750">
    <property type="component" value="Chromosome"/>
</dbReference>
<protein>
    <submittedName>
        <fullName evidence="3">Uncharacterized protein</fullName>
    </submittedName>
</protein>
<proteinExistence type="predicted"/>
<evidence type="ECO:0000313" key="5">
    <source>
        <dbReference type="Proteomes" id="UP001170717"/>
    </source>
</evidence>
<gene>
    <name evidence="2" type="ORF">AVL57_14340</name>
    <name evidence="3" type="ORF">Q4527_09950</name>
</gene>
<reference evidence="3" key="2">
    <citation type="submission" date="2023-07" db="EMBL/GenBank/DDBJ databases">
        <title>Genome content predicts the carbon catabolic preferences of heterotrophic bacteria.</title>
        <authorList>
            <person name="Gralka M."/>
        </authorList>
    </citation>
    <scope>NUCLEOTIDE SEQUENCE</scope>
    <source>
        <strain evidence="3">F2M12</strain>
    </source>
</reference>
<organism evidence="3 5">
    <name type="scientific">Alteromonas stellipolaris</name>
    <dbReference type="NCBI Taxonomy" id="233316"/>
    <lineage>
        <taxon>Bacteria</taxon>
        <taxon>Pseudomonadati</taxon>
        <taxon>Pseudomonadota</taxon>
        <taxon>Gammaproteobacteria</taxon>
        <taxon>Alteromonadales</taxon>
        <taxon>Alteromonadaceae</taxon>
        <taxon>Alteromonas/Salinimonas group</taxon>
        <taxon>Alteromonas</taxon>
    </lineage>
</organism>
<reference evidence="2 4" key="1">
    <citation type="submission" date="2015-12" db="EMBL/GenBank/DDBJ databases">
        <title>Intraspecies pangenome expansion in the marine bacterium Alteromonas.</title>
        <authorList>
            <person name="Lopez-Perez M."/>
            <person name="Rodriguez-Valera F."/>
        </authorList>
    </citation>
    <scope>NUCLEOTIDE SEQUENCE [LARGE SCALE GENOMIC DNA]</scope>
    <source>
        <strain evidence="2 4">LMG 21861</strain>
    </source>
</reference>
<evidence type="ECO:0000313" key="3">
    <source>
        <dbReference type="EMBL" id="MDO6577719.1"/>
    </source>
</evidence>
<dbReference type="RefSeq" id="WP_057790676.1">
    <property type="nucleotide sequence ID" value="NZ_CP013926.1"/>
</dbReference>
<feature type="transmembrane region" description="Helical" evidence="1">
    <location>
        <begin position="26"/>
        <end position="46"/>
    </location>
</feature>
<keyword evidence="4" id="KW-1185">Reference proteome</keyword>
<dbReference type="KEGG" id="asq:AVL57_14340"/>
<evidence type="ECO:0000313" key="2">
    <source>
        <dbReference type="EMBL" id="AMJ75039.1"/>
    </source>
</evidence>